<protein>
    <submittedName>
        <fullName evidence="1">Uncharacterized protein</fullName>
    </submittedName>
</protein>
<proteinExistence type="predicted"/>
<gene>
    <name evidence="1" type="ORF">HMPREF0555_0535</name>
</gene>
<dbReference type="Proteomes" id="UP000004283">
    <property type="component" value="Unassembled WGS sequence"/>
</dbReference>
<evidence type="ECO:0000313" key="2">
    <source>
        <dbReference type="Proteomes" id="UP000004283"/>
    </source>
</evidence>
<dbReference type="HOGENOM" id="CLU_2382661_0_0_9"/>
<comment type="caution">
    <text evidence="1">The sequence shown here is derived from an EMBL/GenBank/DDBJ whole genome shotgun (WGS) entry which is preliminary data.</text>
</comment>
<dbReference type="AlphaFoldDB" id="C2KIR9"/>
<evidence type="ECO:0000313" key="1">
    <source>
        <dbReference type="EMBL" id="EEJ42875.1"/>
    </source>
</evidence>
<name>C2KIR9_LEUMC</name>
<organism evidence="1 2">
    <name type="scientific">Leuconostoc mesenteroides subsp. cremoris ATCC 19254</name>
    <dbReference type="NCBI Taxonomy" id="586220"/>
    <lineage>
        <taxon>Bacteria</taxon>
        <taxon>Bacillati</taxon>
        <taxon>Bacillota</taxon>
        <taxon>Bacilli</taxon>
        <taxon>Lactobacillales</taxon>
        <taxon>Lactobacillaceae</taxon>
        <taxon>Leuconostoc</taxon>
    </lineage>
</organism>
<reference evidence="1 2" key="1">
    <citation type="submission" date="2009-04" db="EMBL/GenBank/DDBJ databases">
        <authorList>
            <person name="Qin X."/>
            <person name="Bachman B."/>
            <person name="Battles P."/>
            <person name="Bell A."/>
            <person name="Bess C."/>
            <person name="Bickham C."/>
            <person name="Chaboub L."/>
            <person name="Chen D."/>
            <person name="Coyle M."/>
            <person name="Deiros D.R."/>
            <person name="Dinh H."/>
            <person name="Forbes L."/>
            <person name="Fowler G."/>
            <person name="Francisco L."/>
            <person name="Fu Q."/>
            <person name="Gubbala S."/>
            <person name="Hale W."/>
            <person name="Han Y."/>
            <person name="Hemphill L."/>
            <person name="Highlander S.K."/>
            <person name="Hirani K."/>
            <person name="Hogues M."/>
            <person name="Jackson L."/>
            <person name="Jakkamsetti A."/>
            <person name="Javaid M."/>
            <person name="Jiang H."/>
            <person name="Korchina V."/>
            <person name="Kovar C."/>
            <person name="Lara F."/>
            <person name="Lee S."/>
            <person name="Mata R."/>
            <person name="Mathew T."/>
            <person name="Moen C."/>
            <person name="Morales K."/>
            <person name="Munidasa M."/>
            <person name="Nazareth L."/>
            <person name="Ngo R."/>
            <person name="Nguyen L."/>
            <person name="Okwuonu G."/>
            <person name="Ongeri F."/>
            <person name="Patil S."/>
            <person name="Petrosino J."/>
            <person name="Pham C."/>
            <person name="Pham P."/>
            <person name="Pu L.-L."/>
            <person name="Puazo M."/>
            <person name="Raj R."/>
            <person name="Reid J."/>
            <person name="Rouhana J."/>
            <person name="Saada N."/>
            <person name="Shang Y."/>
            <person name="Simmons D."/>
            <person name="Thornton R."/>
            <person name="Warren J."/>
            <person name="Weissenberger G."/>
            <person name="Zhang J."/>
            <person name="Zhang L."/>
            <person name="Zhou C."/>
            <person name="Zhu D."/>
            <person name="Muzny D."/>
            <person name="Worley K."/>
            <person name="Gibbs R."/>
        </authorList>
    </citation>
    <scope>NUCLEOTIDE SEQUENCE [LARGE SCALE GENOMIC DNA]</scope>
    <source>
        <strain evidence="1 2">ATCC 19254</strain>
    </source>
</reference>
<sequence length="94" mass="10331">MVITTPVKLIGGSKKAITFKRFSNRLNVMAFLPAGCYAPSILAFVTTKTLTSQANLRTKVQRFGAKFARPSTACRYASFANPPWLVLVCPFTTQ</sequence>
<dbReference type="EMBL" id="ACKV01000023">
    <property type="protein sequence ID" value="EEJ42875.1"/>
    <property type="molecule type" value="Genomic_DNA"/>
</dbReference>
<accession>C2KIR9</accession>